<accession>A0A653DBS8</accession>
<gene>
    <name evidence="1" type="ORF">CALMAC_LOCUS16236</name>
</gene>
<name>A0A653DBS8_CALMS</name>
<keyword evidence="2" id="KW-1185">Reference proteome</keyword>
<dbReference type="Proteomes" id="UP000410492">
    <property type="component" value="Unassembled WGS sequence"/>
</dbReference>
<proteinExistence type="predicted"/>
<evidence type="ECO:0000313" key="1">
    <source>
        <dbReference type="EMBL" id="VEN57655.1"/>
    </source>
</evidence>
<dbReference type="AlphaFoldDB" id="A0A653DBS8"/>
<organism evidence="1 2">
    <name type="scientific">Callosobruchus maculatus</name>
    <name type="common">Southern cowpea weevil</name>
    <name type="synonym">Pulse bruchid</name>
    <dbReference type="NCBI Taxonomy" id="64391"/>
    <lineage>
        <taxon>Eukaryota</taxon>
        <taxon>Metazoa</taxon>
        <taxon>Ecdysozoa</taxon>
        <taxon>Arthropoda</taxon>
        <taxon>Hexapoda</taxon>
        <taxon>Insecta</taxon>
        <taxon>Pterygota</taxon>
        <taxon>Neoptera</taxon>
        <taxon>Endopterygota</taxon>
        <taxon>Coleoptera</taxon>
        <taxon>Polyphaga</taxon>
        <taxon>Cucujiformia</taxon>
        <taxon>Chrysomeloidea</taxon>
        <taxon>Chrysomelidae</taxon>
        <taxon>Bruchinae</taxon>
        <taxon>Bruchini</taxon>
        <taxon>Callosobruchus</taxon>
    </lineage>
</organism>
<dbReference type="OrthoDB" id="7300017at2759"/>
<reference evidence="1 2" key="1">
    <citation type="submission" date="2019-01" db="EMBL/GenBank/DDBJ databases">
        <authorList>
            <person name="Sayadi A."/>
        </authorList>
    </citation>
    <scope>NUCLEOTIDE SEQUENCE [LARGE SCALE GENOMIC DNA]</scope>
</reference>
<evidence type="ECO:0000313" key="2">
    <source>
        <dbReference type="Proteomes" id="UP000410492"/>
    </source>
</evidence>
<dbReference type="EMBL" id="CAACVG010011242">
    <property type="protein sequence ID" value="VEN57655.1"/>
    <property type="molecule type" value="Genomic_DNA"/>
</dbReference>
<protein>
    <submittedName>
        <fullName evidence="1">Uncharacterized protein</fullName>
    </submittedName>
</protein>
<sequence>MASFTAQAALRAKWSSLVEEHTIEVPPEVTSKVTSVVGWLKQAIAIKIATSPSVSVSNITYYDPTPYHYPNFIKICAAVTEIRRLEKRQQIDRQTDGNE</sequence>